<dbReference type="AlphaFoldDB" id="A0A818NSA5"/>
<organism evidence="1 3">
    <name type="scientific">Rotaria socialis</name>
    <dbReference type="NCBI Taxonomy" id="392032"/>
    <lineage>
        <taxon>Eukaryota</taxon>
        <taxon>Metazoa</taxon>
        <taxon>Spiralia</taxon>
        <taxon>Gnathifera</taxon>
        <taxon>Rotifera</taxon>
        <taxon>Eurotatoria</taxon>
        <taxon>Bdelloidea</taxon>
        <taxon>Philodinida</taxon>
        <taxon>Philodinidae</taxon>
        <taxon>Rotaria</taxon>
    </lineage>
</organism>
<evidence type="ECO:0000313" key="1">
    <source>
        <dbReference type="EMBL" id="CAF3609317.1"/>
    </source>
</evidence>
<dbReference type="EMBL" id="CAJNYU010002880">
    <property type="protein sequence ID" value="CAF3609317.1"/>
    <property type="molecule type" value="Genomic_DNA"/>
</dbReference>
<sequence>MREETFTFELPDMPMNNIRATDSNVDDLSILMTNIDEYSDEIIIPNGFKRKARNSPKRTRRKINTNLFKRRLRRIIKRKPLPLYHEYSVTNGSYSNSFEELYVWLLSVLHDGFVVALKDIAKQYEDILNRHQEKITLHMLRTTSIRDRLMNKFGDRLYFDKLSNCEGVHVALADVSCYVRTALSKTNVWHRPTMLESSNKRELGEKVFEVIESLRDSMKKHMEMFQPLMESTSQLINFNANLFWDCVPVMLKNFIGTLTLSENSFIDFKTNFYFYDLIDKDVYMKSSKSLKISSCCYDLMFIQNKRIITPKHCK</sequence>
<evidence type="ECO:0000313" key="2">
    <source>
        <dbReference type="EMBL" id="CAF4661803.1"/>
    </source>
</evidence>
<name>A0A818NSA5_9BILA</name>
<proteinExistence type="predicted"/>
<evidence type="ECO:0000313" key="3">
    <source>
        <dbReference type="Proteomes" id="UP000663869"/>
    </source>
</evidence>
<dbReference type="Proteomes" id="UP000663869">
    <property type="component" value="Unassembled WGS sequence"/>
</dbReference>
<comment type="caution">
    <text evidence="1">The sequence shown here is derived from an EMBL/GenBank/DDBJ whole genome shotgun (WGS) entry which is preliminary data.</text>
</comment>
<dbReference type="EMBL" id="CAJOBQ010005768">
    <property type="protein sequence ID" value="CAF4661803.1"/>
    <property type="molecule type" value="Genomic_DNA"/>
</dbReference>
<accession>A0A818NSA5</accession>
<reference evidence="1" key="1">
    <citation type="submission" date="2021-02" db="EMBL/GenBank/DDBJ databases">
        <authorList>
            <person name="Nowell W R."/>
        </authorList>
    </citation>
    <scope>NUCLEOTIDE SEQUENCE</scope>
</reference>
<dbReference type="Proteomes" id="UP000663862">
    <property type="component" value="Unassembled WGS sequence"/>
</dbReference>
<gene>
    <name evidence="1" type="ORF">FME351_LOCUS22363</name>
    <name evidence="2" type="ORF">TSG867_LOCUS31388</name>
</gene>
<protein>
    <submittedName>
        <fullName evidence="1">Uncharacterized protein</fullName>
    </submittedName>
</protein>